<sequence>MSDNDAPGGHSPAPAEAGQSSAIRVKENRTGIKLIIPGAILLFLAPLAGFLGGTMVGSPGAIGGLDPLFLWLFGGMVVGGIGGAVALLGTLRWVRANRGAD</sequence>
<organism evidence="3 4">
    <name type="scientific">Arthrobacter terrae</name>
    <dbReference type="NCBI Taxonomy" id="2935737"/>
    <lineage>
        <taxon>Bacteria</taxon>
        <taxon>Bacillati</taxon>
        <taxon>Actinomycetota</taxon>
        <taxon>Actinomycetes</taxon>
        <taxon>Micrococcales</taxon>
        <taxon>Micrococcaceae</taxon>
        <taxon>Arthrobacter</taxon>
    </lineage>
</organism>
<keyword evidence="2" id="KW-0472">Membrane</keyword>
<evidence type="ECO:0000313" key="3">
    <source>
        <dbReference type="EMBL" id="MBG0740968.1"/>
    </source>
</evidence>
<keyword evidence="2" id="KW-0812">Transmembrane</keyword>
<keyword evidence="2" id="KW-1133">Transmembrane helix</keyword>
<dbReference type="Proteomes" id="UP000655366">
    <property type="component" value="Unassembled WGS sequence"/>
</dbReference>
<reference evidence="3 4" key="1">
    <citation type="submission" date="2020-11" db="EMBL/GenBank/DDBJ databases">
        <title>Arthrobacter antarcticus sp. nov., isolated from Antarctic Soil.</title>
        <authorList>
            <person name="Li J."/>
        </authorList>
    </citation>
    <scope>NUCLEOTIDE SEQUENCE [LARGE SCALE GENOMIC DNA]</scope>
    <source>
        <strain evidence="3 4">Z1-20</strain>
    </source>
</reference>
<evidence type="ECO:0000256" key="1">
    <source>
        <dbReference type="SAM" id="MobiDB-lite"/>
    </source>
</evidence>
<accession>A0A931G6E8</accession>
<name>A0A931G6E8_9MICC</name>
<protein>
    <submittedName>
        <fullName evidence="3">Uncharacterized protein</fullName>
    </submittedName>
</protein>
<dbReference type="EMBL" id="JADNYM010000023">
    <property type="protein sequence ID" value="MBG0740968.1"/>
    <property type="molecule type" value="Genomic_DNA"/>
</dbReference>
<keyword evidence="4" id="KW-1185">Reference proteome</keyword>
<gene>
    <name evidence="3" type="ORF">IV500_16475</name>
</gene>
<evidence type="ECO:0000256" key="2">
    <source>
        <dbReference type="SAM" id="Phobius"/>
    </source>
</evidence>
<comment type="caution">
    <text evidence="3">The sequence shown here is derived from an EMBL/GenBank/DDBJ whole genome shotgun (WGS) entry which is preliminary data.</text>
</comment>
<dbReference type="RefSeq" id="WP_196397899.1">
    <property type="nucleotide sequence ID" value="NZ_JADNYM010000023.1"/>
</dbReference>
<feature type="transmembrane region" description="Helical" evidence="2">
    <location>
        <begin position="34"/>
        <end position="56"/>
    </location>
</feature>
<feature type="region of interest" description="Disordered" evidence="1">
    <location>
        <begin position="1"/>
        <end position="22"/>
    </location>
</feature>
<proteinExistence type="predicted"/>
<dbReference type="AlphaFoldDB" id="A0A931G6E8"/>
<evidence type="ECO:0000313" key="4">
    <source>
        <dbReference type="Proteomes" id="UP000655366"/>
    </source>
</evidence>
<feature type="transmembrane region" description="Helical" evidence="2">
    <location>
        <begin position="68"/>
        <end position="88"/>
    </location>
</feature>